<keyword evidence="1" id="KW-0732">Signal</keyword>
<dbReference type="EnsemblPlants" id="KEH33605">
    <property type="protein sequence ID" value="KEH33605"/>
    <property type="gene ID" value="MTR_3g448970"/>
</dbReference>
<evidence type="ECO:0000313" key="3">
    <source>
        <dbReference type="EnsemblPlants" id="KEH33605"/>
    </source>
</evidence>
<dbReference type="HOGENOM" id="CLU_2674789_0_0_1"/>
<feature type="signal peptide" evidence="1">
    <location>
        <begin position="1"/>
        <end position="17"/>
    </location>
</feature>
<protein>
    <recommendedName>
        <fullName evidence="5">Transmembrane protein</fullName>
    </recommendedName>
</protein>
<proteinExistence type="predicted"/>
<evidence type="ECO:0000313" key="2">
    <source>
        <dbReference type="EMBL" id="KEH33605.1"/>
    </source>
</evidence>
<reference evidence="3" key="3">
    <citation type="submission" date="2015-04" db="UniProtKB">
        <authorList>
            <consortium name="EnsemblPlants"/>
        </authorList>
    </citation>
    <scope>IDENTIFICATION</scope>
    <source>
        <strain evidence="3">cv. Jemalong A17</strain>
    </source>
</reference>
<accession>A0A072V5Z8</accession>
<evidence type="ECO:0000313" key="4">
    <source>
        <dbReference type="Proteomes" id="UP000002051"/>
    </source>
</evidence>
<reference evidence="2 4" key="2">
    <citation type="journal article" date="2014" name="BMC Genomics">
        <title>An improved genome release (version Mt4.0) for the model legume Medicago truncatula.</title>
        <authorList>
            <person name="Tang H."/>
            <person name="Krishnakumar V."/>
            <person name="Bidwell S."/>
            <person name="Rosen B."/>
            <person name="Chan A."/>
            <person name="Zhou S."/>
            <person name="Gentzbittel L."/>
            <person name="Childs K.L."/>
            <person name="Yandell M."/>
            <person name="Gundlach H."/>
            <person name="Mayer K.F."/>
            <person name="Schwartz D.C."/>
            <person name="Town C.D."/>
        </authorList>
    </citation>
    <scope>GENOME REANNOTATION</scope>
    <source>
        <strain evidence="2">A17</strain>
        <strain evidence="3 4">cv. Jemalong A17</strain>
    </source>
</reference>
<keyword evidence="4" id="KW-1185">Reference proteome</keyword>
<dbReference type="Proteomes" id="UP000002051">
    <property type="component" value="Chromosome 3"/>
</dbReference>
<name>A0A072V5Z8_MEDTR</name>
<sequence>MSKNVGLLVILLHLCTRIKNNFKGIKCNVIIKHMTFIERPKATQVISIGLGRTMQRKRNSEHLKKTAPEAEVLLK</sequence>
<dbReference type="AlphaFoldDB" id="A0A072V5Z8"/>
<gene>
    <name evidence="2" type="ordered locus">MTR_3g448970</name>
</gene>
<organism evidence="2 4">
    <name type="scientific">Medicago truncatula</name>
    <name type="common">Barrel medic</name>
    <name type="synonym">Medicago tribuloides</name>
    <dbReference type="NCBI Taxonomy" id="3880"/>
    <lineage>
        <taxon>Eukaryota</taxon>
        <taxon>Viridiplantae</taxon>
        <taxon>Streptophyta</taxon>
        <taxon>Embryophyta</taxon>
        <taxon>Tracheophyta</taxon>
        <taxon>Spermatophyta</taxon>
        <taxon>Magnoliopsida</taxon>
        <taxon>eudicotyledons</taxon>
        <taxon>Gunneridae</taxon>
        <taxon>Pentapetalae</taxon>
        <taxon>rosids</taxon>
        <taxon>fabids</taxon>
        <taxon>Fabales</taxon>
        <taxon>Fabaceae</taxon>
        <taxon>Papilionoideae</taxon>
        <taxon>50 kb inversion clade</taxon>
        <taxon>NPAAA clade</taxon>
        <taxon>Hologalegina</taxon>
        <taxon>IRL clade</taxon>
        <taxon>Trifolieae</taxon>
        <taxon>Medicago</taxon>
    </lineage>
</organism>
<reference evidence="2 4" key="1">
    <citation type="journal article" date="2011" name="Nature">
        <title>The Medicago genome provides insight into the evolution of rhizobial symbioses.</title>
        <authorList>
            <person name="Young N.D."/>
            <person name="Debelle F."/>
            <person name="Oldroyd G.E."/>
            <person name="Geurts R."/>
            <person name="Cannon S.B."/>
            <person name="Udvardi M.K."/>
            <person name="Benedito V.A."/>
            <person name="Mayer K.F."/>
            <person name="Gouzy J."/>
            <person name="Schoof H."/>
            <person name="Van de Peer Y."/>
            <person name="Proost S."/>
            <person name="Cook D.R."/>
            <person name="Meyers B.C."/>
            <person name="Spannagl M."/>
            <person name="Cheung F."/>
            <person name="De Mita S."/>
            <person name="Krishnakumar V."/>
            <person name="Gundlach H."/>
            <person name="Zhou S."/>
            <person name="Mudge J."/>
            <person name="Bharti A.K."/>
            <person name="Murray J.D."/>
            <person name="Naoumkina M.A."/>
            <person name="Rosen B."/>
            <person name="Silverstein K.A."/>
            <person name="Tang H."/>
            <person name="Rombauts S."/>
            <person name="Zhao P.X."/>
            <person name="Zhou P."/>
            <person name="Barbe V."/>
            <person name="Bardou P."/>
            <person name="Bechner M."/>
            <person name="Bellec A."/>
            <person name="Berger A."/>
            <person name="Berges H."/>
            <person name="Bidwell S."/>
            <person name="Bisseling T."/>
            <person name="Choisne N."/>
            <person name="Couloux A."/>
            <person name="Denny R."/>
            <person name="Deshpande S."/>
            <person name="Dai X."/>
            <person name="Doyle J.J."/>
            <person name="Dudez A.M."/>
            <person name="Farmer A.D."/>
            <person name="Fouteau S."/>
            <person name="Franken C."/>
            <person name="Gibelin C."/>
            <person name="Gish J."/>
            <person name="Goldstein S."/>
            <person name="Gonzalez A.J."/>
            <person name="Green P.J."/>
            <person name="Hallab A."/>
            <person name="Hartog M."/>
            <person name="Hua A."/>
            <person name="Humphray S.J."/>
            <person name="Jeong D.H."/>
            <person name="Jing Y."/>
            <person name="Jocker A."/>
            <person name="Kenton S.M."/>
            <person name="Kim D.J."/>
            <person name="Klee K."/>
            <person name="Lai H."/>
            <person name="Lang C."/>
            <person name="Lin S."/>
            <person name="Macmil S.L."/>
            <person name="Magdelenat G."/>
            <person name="Matthews L."/>
            <person name="McCorrison J."/>
            <person name="Monaghan E.L."/>
            <person name="Mun J.H."/>
            <person name="Najar F.Z."/>
            <person name="Nicholson C."/>
            <person name="Noirot C."/>
            <person name="O'Bleness M."/>
            <person name="Paule C.R."/>
            <person name="Poulain J."/>
            <person name="Prion F."/>
            <person name="Qin B."/>
            <person name="Qu C."/>
            <person name="Retzel E.F."/>
            <person name="Riddle C."/>
            <person name="Sallet E."/>
            <person name="Samain S."/>
            <person name="Samson N."/>
            <person name="Sanders I."/>
            <person name="Saurat O."/>
            <person name="Scarpelli C."/>
            <person name="Schiex T."/>
            <person name="Segurens B."/>
            <person name="Severin A.J."/>
            <person name="Sherrier D.J."/>
            <person name="Shi R."/>
            <person name="Sims S."/>
            <person name="Singer S.R."/>
            <person name="Sinharoy S."/>
            <person name="Sterck L."/>
            <person name="Viollet A."/>
            <person name="Wang B.B."/>
            <person name="Wang K."/>
            <person name="Wang M."/>
            <person name="Wang X."/>
            <person name="Warfsmann J."/>
            <person name="Weissenbach J."/>
            <person name="White D.D."/>
            <person name="White J.D."/>
            <person name="Wiley G.B."/>
            <person name="Wincker P."/>
            <person name="Xing Y."/>
            <person name="Yang L."/>
            <person name="Yao Z."/>
            <person name="Ying F."/>
            <person name="Zhai J."/>
            <person name="Zhou L."/>
            <person name="Zuber A."/>
            <person name="Denarie J."/>
            <person name="Dixon R.A."/>
            <person name="May G.D."/>
            <person name="Schwartz D.C."/>
            <person name="Rogers J."/>
            <person name="Quetier F."/>
            <person name="Town C.D."/>
            <person name="Roe B.A."/>
        </authorList>
    </citation>
    <scope>NUCLEOTIDE SEQUENCE [LARGE SCALE GENOMIC DNA]</scope>
    <source>
        <strain evidence="2">A17</strain>
        <strain evidence="3 4">cv. Jemalong A17</strain>
    </source>
</reference>
<evidence type="ECO:0000256" key="1">
    <source>
        <dbReference type="SAM" id="SignalP"/>
    </source>
</evidence>
<dbReference type="EMBL" id="CM001219">
    <property type="protein sequence ID" value="KEH33605.1"/>
    <property type="molecule type" value="Genomic_DNA"/>
</dbReference>
<feature type="chain" id="PRO_5014500390" description="Transmembrane protein" evidence="1">
    <location>
        <begin position="18"/>
        <end position="75"/>
    </location>
</feature>
<evidence type="ECO:0008006" key="5">
    <source>
        <dbReference type="Google" id="ProtNLM"/>
    </source>
</evidence>